<keyword evidence="1" id="KW-0472">Membrane</keyword>
<dbReference type="Proteomes" id="UP001143362">
    <property type="component" value="Unassembled WGS sequence"/>
</dbReference>
<gene>
    <name evidence="2" type="ORF">EYC98_16660</name>
</gene>
<accession>A0ABT3TJJ9</accession>
<evidence type="ECO:0000256" key="1">
    <source>
        <dbReference type="SAM" id="Phobius"/>
    </source>
</evidence>
<sequence>MDPNIKLRRHAKLWESGTANVQRWAVGSVIFAVVMMLNVIKPYHENYQSQEVKDLRIEFQALEDEQKKNGLRIAGLNAVENVLDEIRRDIKKEPWADEIKTLVDHCRGGCPADTKPVANGVINAISLELRELIVDKLDAAINTAKLDPDTSKELKQHAKEIREKIEEWRQSKINTIWYRTRAMKRDTGSQAGNAVLVSAEEAETKLSDLGQATLEAIKGTTAAMESKKQELDTENVALSIDLKDKNETIEKAMNRALPGWATGLFTVEDMIKNYPWILISLIVFMLANAWNAGRHFRGMADAEGWSIEERSDPLLSSPWTLTWRGYTGSAVTTLYYFTVLGALAACLFFSLRLSNTP</sequence>
<proteinExistence type="predicted"/>
<reference evidence="2" key="1">
    <citation type="submission" date="2019-02" db="EMBL/GenBank/DDBJ databases">
        <authorList>
            <person name="Li S.-H."/>
        </authorList>
    </citation>
    <scope>NUCLEOTIDE SEQUENCE</scope>
    <source>
        <strain evidence="2">IMCC14734</strain>
    </source>
</reference>
<feature type="transmembrane region" description="Helical" evidence="1">
    <location>
        <begin position="334"/>
        <end position="353"/>
    </location>
</feature>
<keyword evidence="1" id="KW-0812">Transmembrane</keyword>
<keyword evidence="3" id="KW-1185">Reference proteome</keyword>
<organism evidence="2 3">
    <name type="scientific">Candidatus Litorirhabdus singularis</name>
    <dbReference type="NCBI Taxonomy" id="2518993"/>
    <lineage>
        <taxon>Bacteria</taxon>
        <taxon>Pseudomonadati</taxon>
        <taxon>Pseudomonadota</taxon>
        <taxon>Gammaproteobacteria</taxon>
        <taxon>Cellvibrionales</taxon>
        <taxon>Halieaceae</taxon>
        <taxon>Candidatus Litorirhabdus</taxon>
    </lineage>
</organism>
<name>A0ABT3TJJ9_9GAMM</name>
<evidence type="ECO:0000313" key="2">
    <source>
        <dbReference type="EMBL" id="MCX2982495.1"/>
    </source>
</evidence>
<protein>
    <submittedName>
        <fullName evidence="2">Uncharacterized protein</fullName>
    </submittedName>
</protein>
<comment type="caution">
    <text evidence="2">The sequence shown here is derived from an EMBL/GenBank/DDBJ whole genome shotgun (WGS) entry which is preliminary data.</text>
</comment>
<keyword evidence="1" id="KW-1133">Transmembrane helix</keyword>
<feature type="transmembrane region" description="Helical" evidence="1">
    <location>
        <begin position="274"/>
        <end position="290"/>
    </location>
</feature>
<dbReference type="EMBL" id="SHNN01000003">
    <property type="protein sequence ID" value="MCX2982495.1"/>
    <property type="molecule type" value="Genomic_DNA"/>
</dbReference>
<dbReference type="RefSeq" id="WP_279246510.1">
    <property type="nucleotide sequence ID" value="NZ_SHNN01000003.1"/>
</dbReference>
<evidence type="ECO:0000313" key="3">
    <source>
        <dbReference type="Proteomes" id="UP001143362"/>
    </source>
</evidence>